<dbReference type="AlphaFoldDB" id="A0A392SF05"/>
<sequence>MQPSPAQNLNTGADGGCKVDPDAAPDVLPAVVLLLRKVSIARRYGNSWKLAAAQNCFSLGNKRPEISSDLSCIFFFIGHHDRCS</sequence>
<protein>
    <submittedName>
        <fullName evidence="1">Uncharacterized protein</fullName>
    </submittedName>
</protein>
<keyword evidence="2" id="KW-1185">Reference proteome</keyword>
<feature type="non-terminal residue" evidence="1">
    <location>
        <position position="84"/>
    </location>
</feature>
<name>A0A392SF05_9FABA</name>
<dbReference type="Proteomes" id="UP000265520">
    <property type="component" value="Unassembled WGS sequence"/>
</dbReference>
<organism evidence="1 2">
    <name type="scientific">Trifolium medium</name>
    <dbReference type="NCBI Taxonomy" id="97028"/>
    <lineage>
        <taxon>Eukaryota</taxon>
        <taxon>Viridiplantae</taxon>
        <taxon>Streptophyta</taxon>
        <taxon>Embryophyta</taxon>
        <taxon>Tracheophyta</taxon>
        <taxon>Spermatophyta</taxon>
        <taxon>Magnoliopsida</taxon>
        <taxon>eudicotyledons</taxon>
        <taxon>Gunneridae</taxon>
        <taxon>Pentapetalae</taxon>
        <taxon>rosids</taxon>
        <taxon>fabids</taxon>
        <taxon>Fabales</taxon>
        <taxon>Fabaceae</taxon>
        <taxon>Papilionoideae</taxon>
        <taxon>50 kb inversion clade</taxon>
        <taxon>NPAAA clade</taxon>
        <taxon>Hologalegina</taxon>
        <taxon>IRL clade</taxon>
        <taxon>Trifolieae</taxon>
        <taxon>Trifolium</taxon>
    </lineage>
</organism>
<evidence type="ECO:0000313" key="1">
    <source>
        <dbReference type="EMBL" id="MCI47523.1"/>
    </source>
</evidence>
<evidence type="ECO:0000313" key="2">
    <source>
        <dbReference type="Proteomes" id="UP000265520"/>
    </source>
</evidence>
<proteinExistence type="predicted"/>
<comment type="caution">
    <text evidence="1">The sequence shown here is derived from an EMBL/GenBank/DDBJ whole genome shotgun (WGS) entry which is preliminary data.</text>
</comment>
<accession>A0A392SF05</accession>
<dbReference type="EMBL" id="LXQA010373505">
    <property type="protein sequence ID" value="MCI47523.1"/>
    <property type="molecule type" value="Genomic_DNA"/>
</dbReference>
<reference evidence="1 2" key="1">
    <citation type="journal article" date="2018" name="Front. Plant Sci.">
        <title>Red Clover (Trifolium pratense) and Zigzag Clover (T. medium) - A Picture of Genomic Similarities and Differences.</title>
        <authorList>
            <person name="Dluhosova J."/>
            <person name="Istvanek J."/>
            <person name="Nedelnik J."/>
            <person name="Repkova J."/>
        </authorList>
    </citation>
    <scope>NUCLEOTIDE SEQUENCE [LARGE SCALE GENOMIC DNA]</scope>
    <source>
        <strain evidence="2">cv. 10/8</strain>
        <tissue evidence="1">Leaf</tissue>
    </source>
</reference>